<name>A0ABD0J550_9CAEN</name>
<evidence type="ECO:0000313" key="2">
    <source>
        <dbReference type="EMBL" id="KAK7460746.1"/>
    </source>
</evidence>
<comment type="caution">
    <text evidence="2">The sequence shown here is derived from an EMBL/GenBank/DDBJ whole genome shotgun (WGS) entry which is preliminary data.</text>
</comment>
<accession>A0ABD0J550</accession>
<evidence type="ECO:0000256" key="1">
    <source>
        <dbReference type="SAM" id="MobiDB-lite"/>
    </source>
</evidence>
<reference evidence="2 3" key="1">
    <citation type="journal article" date="2023" name="Sci. Data">
        <title>Genome assembly of the Korean intertidal mud-creeper Batillaria attramentaria.</title>
        <authorList>
            <person name="Patra A.K."/>
            <person name="Ho P.T."/>
            <person name="Jun S."/>
            <person name="Lee S.J."/>
            <person name="Kim Y."/>
            <person name="Won Y.J."/>
        </authorList>
    </citation>
    <scope>NUCLEOTIDE SEQUENCE [LARGE SCALE GENOMIC DNA]</scope>
    <source>
        <strain evidence="2">Wonlab-2016</strain>
    </source>
</reference>
<evidence type="ECO:0008006" key="4">
    <source>
        <dbReference type="Google" id="ProtNLM"/>
    </source>
</evidence>
<dbReference type="Gene3D" id="3.90.70.80">
    <property type="match status" value="1"/>
</dbReference>
<organism evidence="2 3">
    <name type="scientific">Batillaria attramentaria</name>
    <dbReference type="NCBI Taxonomy" id="370345"/>
    <lineage>
        <taxon>Eukaryota</taxon>
        <taxon>Metazoa</taxon>
        <taxon>Spiralia</taxon>
        <taxon>Lophotrochozoa</taxon>
        <taxon>Mollusca</taxon>
        <taxon>Gastropoda</taxon>
        <taxon>Caenogastropoda</taxon>
        <taxon>Sorbeoconcha</taxon>
        <taxon>Cerithioidea</taxon>
        <taxon>Batillariidae</taxon>
        <taxon>Batillaria</taxon>
    </lineage>
</organism>
<sequence>MLEKTEEYLTTTIPDLEKLVIFSDGCAAQYKSKLPFYHLATSLTMERNYFGSRHGKSQCDAWCGVVKRIVGEDVATGHVTVQNAEQMHVHCCAEYTLPSRNESTAACSHTRRSFHLIGWEEVDRSLKSAALATVPGTRQLHSLRSLGSGTLATRKLSCYCAACIADNEQDCVKQRVRQQLGSSSSPHSVPPSHTASKREHFHRLQRDLLRCKTYQEIEEVVACYKDLPYSLPAEFPQTVVDVGGIVDSTALNLRPDSVPLYPVETGADGNCLPRALSRLVYGNEQQHNEMRCRIVMELVQNRQCYVQGLGMAENEDESKKVATVLTEGSGLSMDTTTPADIDAALKREIMEIRRPKTHMGLWQLSAAASAVGRPIVSVYPQKGWQKYQELNNRTLQPHSSPSEHLDVLHIMWTTTRKNLAESHWTANHFVPMLPITDPSAEVSVDDQHNHTFLEEPCESVNVNTFYVAEWNKKNYVAKVENVSHSEDLVLLSFMQEKDGFYVWPASADLSWEPVSALKRQVFIELDLAKSSQRIQFYKIYYVSFKCTEDICEHFNSTATLLPTIAWFRQAAQSIPGPVEDCLLPCHVIMVMERMFLLKLLFLSPSSLPQKD</sequence>
<gene>
    <name evidence="2" type="ORF">BaRGS_00038824</name>
</gene>
<protein>
    <recommendedName>
        <fullName evidence="4">OTU domain-containing protein</fullName>
    </recommendedName>
</protein>
<dbReference type="Proteomes" id="UP001519460">
    <property type="component" value="Unassembled WGS sequence"/>
</dbReference>
<dbReference type="InterPro" id="IPR047273">
    <property type="entry name" value="VRTN_OTU_dom"/>
</dbReference>
<feature type="region of interest" description="Disordered" evidence="1">
    <location>
        <begin position="177"/>
        <end position="200"/>
    </location>
</feature>
<dbReference type="PANTHER" id="PTHR46601">
    <property type="entry name" value="ULP_PROTEASE DOMAIN-CONTAINING PROTEIN"/>
    <property type="match status" value="1"/>
</dbReference>
<dbReference type="CDD" id="cd22791">
    <property type="entry name" value="OTU_VRTN"/>
    <property type="match status" value="1"/>
</dbReference>
<dbReference type="AlphaFoldDB" id="A0ABD0J550"/>
<proteinExistence type="predicted"/>
<keyword evidence="3" id="KW-1185">Reference proteome</keyword>
<dbReference type="EMBL" id="JACVVK020000646">
    <property type="protein sequence ID" value="KAK7460746.1"/>
    <property type="molecule type" value="Genomic_DNA"/>
</dbReference>
<evidence type="ECO:0000313" key="3">
    <source>
        <dbReference type="Proteomes" id="UP001519460"/>
    </source>
</evidence>
<dbReference type="PANTHER" id="PTHR46601:SF1">
    <property type="entry name" value="ADF-H DOMAIN-CONTAINING PROTEIN"/>
    <property type="match status" value="1"/>
</dbReference>
<feature type="compositionally biased region" description="Low complexity" evidence="1">
    <location>
        <begin position="182"/>
        <end position="193"/>
    </location>
</feature>